<name>A0A4R6QG86_9FLAO</name>
<evidence type="ECO:0000256" key="1">
    <source>
        <dbReference type="SAM" id="SignalP"/>
    </source>
</evidence>
<comment type="caution">
    <text evidence="2">The sequence shown here is derived from an EMBL/GenBank/DDBJ whole genome shotgun (WGS) entry which is preliminary data.</text>
</comment>
<evidence type="ECO:0000313" key="2">
    <source>
        <dbReference type="EMBL" id="TDP61056.1"/>
    </source>
</evidence>
<evidence type="ECO:0000313" key="3">
    <source>
        <dbReference type="Proteomes" id="UP000295260"/>
    </source>
</evidence>
<reference evidence="2 3" key="1">
    <citation type="submission" date="2019-03" db="EMBL/GenBank/DDBJ databases">
        <title>Genomic Encyclopedia of Archaeal and Bacterial Type Strains, Phase II (KMG-II): from individual species to whole genera.</title>
        <authorList>
            <person name="Goeker M."/>
        </authorList>
    </citation>
    <scope>NUCLEOTIDE SEQUENCE [LARGE SCALE GENOMIC DNA]</scope>
    <source>
        <strain evidence="2 3">DSM 25687</strain>
    </source>
</reference>
<dbReference type="SUPFAM" id="SSF143744">
    <property type="entry name" value="GlcG-like"/>
    <property type="match status" value="1"/>
</dbReference>
<dbReference type="InterPro" id="IPR038084">
    <property type="entry name" value="PduO/GlcC-like_sf"/>
</dbReference>
<feature type="chain" id="PRO_5020452338" evidence="1">
    <location>
        <begin position="18"/>
        <end position="175"/>
    </location>
</feature>
<keyword evidence="3" id="KW-1185">Reference proteome</keyword>
<dbReference type="Proteomes" id="UP000295260">
    <property type="component" value="Unassembled WGS sequence"/>
</dbReference>
<dbReference type="Pfam" id="PF03928">
    <property type="entry name" value="HbpS-like"/>
    <property type="match status" value="1"/>
</dbReference>
<protein>
    <submittedName>
        <fullName evidence="2">Uncharacterized protein GlcG (DUF336 family)</fullName>
    </submittedName>
</protein>
<dbReference type="PANTHER" id="PTHR34309">
    <property type="entry name" value="SLR1406 PROTEIN"/>
    <property type="match status" value="1"/>
</dbReference>
<dbReference type="AlphaFoldDB" id="A0A4R6QG86"/>
<organism evidence="2 3">
    <name type="scientific">Flavobacterium dankookense</name>
    <dbReference type="NCBI Taxonomy" id="706186"/>
    <lineage>
        <taxon>Bacteria</taxon>
        <taxon>Pseudomonadati</taxon>
        <taxon>Bacteroidota</taxon>
        <taxon>Flavobacteriia</taxon>
        <taxon>Flavobacteriales</taxon>
        <taxon>Flavobacteriaceae</taxon>
        <taxon>Flavobacterium</taxon>
    </lineage>
</organism>
<dbReference type="Gene3D" id="3.30.450.150">
    <property type="entry name" value="Haem-degrading domain"/>
    <property type="match status" value="1"/>
</dbReference>
<keyword evidence="1" id="KW-0732">Signal</keyword>
<dbReference type="RefSeq" id="WP_133532005.1">
    <property type="nucleotide sequence ID" value="NZ_SNXR01000011.1"/>
</dbReference>
<feature type="signal peptide" evidence="1">
    <location>
        <begin position="1"/>
        <end position="17"/>
    </location>
</feature>
<gene>
    <name evidence="2" type="ORF">BC748_0664</name>
</gene>
<dbReference type="InterPro" id="IPR052517">
    <property type="entry name" value="GlcG_carb_metab_protein"/>
</dbReference>
<dbReference type="OrthoDB" id="6464887at2"/>
<sequence length="175" mass="18586">MKTLHLLLLLIPFFGIAQTKEKPKELGISTNTYIHSVDNLTLSASFEIVKRVNESARLLNKKVAIAILDASGTIVLLTRDDGVGPHNADAAKRKAFTALSTKTATLLLLRNAAANDDTKNLNTLPELLLLSGGSPIWYKGTIVGSIGVAGGGSPENDDFLAKSATIQEFGITTSK</sequence>
<accession>A0A4R6QG86</accession>
<dbReference type="PANTHER" id="PTHR34309:SF1">
    <property type="entry name" value="PROTEIN GLCG"/>
    <property type="match status" value="1"/>
</dbReference>
<proteinExistence type="predicted"/>
<dbReference type="EMBL" id="SNXR01000011">
    <property type="protein sequence ID" value="TDP61056.1"/>
    <property type="molecule type" value="Genomic_DNA"/>
</dbReference>
<dbReference type="InterPro" id="IPR005624">
    <property type="entry name" value="PduO/GlcC-like"/>
</dbReference>